<dbReference type="Pfam" id="PF21322">
    <property type="entry name" value="KDM6_C-hel"/>
    <property type="match status" value="1"/>
</dbReference>
<comment type="cofactor">
    <cofactor evidence="1">
        <name>Fe(2+)</name>
        <dbReference type="ChEBI" id="CHEBI:29033"/>
    </cofactor>
</comment>
<dbReference type="Pfam" id="PF21326">
    <property type="entry name" value="KDM6_GATAL"/>
    <property type="match status" value="1"/>
</dbReference>
<evidence type="ECO:0000256" key="2">
    <source>
        <dbReference type="ARBA" id="ARBA00001961"/>
    </source>
</evidence>
<dbReference type="PROSITE" id="PS51184">
    <property type="entry name" value="JMJC"/>
    <property type="match status" value="1"/>
</dbReference>
<dbReference type="GO" id="GO:0007507">
    <property type="term" value="P:heart development"/>
    <property type="evidence" value="ECO:0007669"/>
    <property type="project" value="TreeGrafter"/>
</dbReference>
<dbReference type="InParanoid" id="A0A3Q0FPF7"/>
<evidence type="ECO:0000256" key="9">
    <source>
        <dbReference type="ARBA" id="ARBA00023002"/>
    </source>
</evidence>
<gene>
    <name evidence="17" type="primary">LOC102367730</name>
</gene>
<evidence type="ECO:0000256" key="13">
    <source>
        <dbReference type="ARBA" id="ARBA00034525"/>
    </source>
</evidence>
<organism evidence="16 17">
    <name type="scientific">Alligator sinensis</name>
    <name type="common">Chinese alligator</name>
    <dbReference type="NCBI Taxonomy" id="38654"/>
    <lineage>
        <taxon>Eukaryota</taxon>
        <taxon>Metazoa</taxon>
        <taxon>Chordata</taxon>
        <taxon>Craniata</taxon>
        <taxon>Vertebrata</taxon>
        <taxon>Euteleostomi</taxon>
        <taxon>Archelosauria</taxon>
        <taxon>Archosauria</taxon>
        <taxon>Crocodylia</taxon>
        <taxon>Alligatoridae</taxon>
        <taxon>Alligatorinae</taxon>
        <taxon>Alligator</taxon>
    </lineage>
</organism>
<dbReference type="Gene3D" id="1.20.58.1370">
    <property type="match status" value="1"/>
</dbReference>
<evidence type="ECO:0000259" key="15">
    <source>
        <dbReference type="PROSITE" id="PS51184"/>
    </source>
</evidence>
<comment type="subcellular location">
    <subcellularLocation>
        <location evidence="3">Nucleus</location>
    </subcellularLocation>
</comment>
<dbReference type="GO" id="GO:0000978">
    <property type="term" value="F:RNA polymerase II cis-regulatory region sequence-specific DNA binding"/>
    <property type="evidence" value="ECO:0007669"/>
    <property type="project" value="TreeGrafter"/>
</dbReference>
<dbReference type="Gene3D" id="2.60.120.650">
    <property type="entry name" value="Cupin"/>
    <property type="match status" value="1"/>
</dbReference>
<accession>A0A3Q0FPF7</accession>
<evidence type="ECO:0000256" key="14">
    <source>
        <dbReference type="ARBA" id="ARBA00048695"/>
    </source>
</evidence>
<dbReference type="PANTHER" id="PTHR14017:SF9">
    <property type="entry name" value="LYSINE-SPECIFIC DEMETHYLASE 6A"/>
    <property type="match status" value="1"/>
</dbReference>
<evidence type="ECO:0000256" key="4">
    <source>
        <dbReference type="ARBA" id="ARBA00022553"/>
    </source>
</evidence>
<protein>
    <recommendedName>
        <fullName evidence="13">[histone H3]-trimethyl-L-lysine(27) demethylase</fullName>
        <ecNumber evidence="13">1.14.11.68</ecNumber>
    </recommendedName>
</protein>
<reference evidence="17" key="1">
    <citation type="submission" date="2025-08" db="UniProtKB">
        <authorList>
            <consortium name="RefSeq"/>
        </authorList>
    </citation>
    <scope>IDENTIFICATION</scope>
</reference>
<dbReference type="FunFam" id="2.10.110.20:FF:000001">
    <property type="entry name" value="lysine-specific demethylase 6A isoform X2"/>
    <property type="match status" value="1"/>
</dbReference>
<dbReference type="InterPro" id="IPR051630">
    <property type="entry name" value="Corepressor-Demethylase"/>
</dbReference>
<keyword evidence="8" id="KW-0223">Dioxygenase</keyword>
<evidence type="ECO:0000256" key="5">
    <source>
        <dbReference type="ARBA" id="ARBA00022723"/>
    </source>
</evidence>
<dbReference type="Proteomes" id="UP000189705">
    <property type="component" value="Unplaced"/>
</dbReference>
<evidence type="ECO:0000256" key="6">
    <source>
        <dbReference type="ARBA" id="ARBA00022833"/>
    </source>
</evidence>
<dbReference type="GO" id="GO:0010468">
    <property type="term" value="P:regulation of gene expression"/>
    <property type="evidence" value="ECO:0007669"/>
    <property type="project" value="TreeGrafter"/>
</dbReference>
<name>A0A3Q0FPF7_ALLSI</name>
<evidence type="ECO:0000256" key="8">
    <source>
        <dbReference type="ARBA" id="ARBA00022964"/>
    </source>
</evidence>
<comment type="cofactor">
    <cofactor evidence="2">
        <name>L-ascorbate</name>
        <dbReference type="ChEBI" id="CHEBI:38290"/>
    </cofactor>
</comment>
<keyword evidence="7" id="KW-0156">Chromatin regulator</keyword>
<dbReference type="GO" id="GO:0071558">
    <property type="term" value="F:histone H3K27me2/H3K27me3 demethylase activity"/>
    <property type="evidence" value="ECO:0007669"/>
    <property type="project" value="UniProtKB-EC"/>
</dbReference>
<keyword evidence="4" id="KW-0597">Phosphoprotein</keyword>
<dbReference type="InterPro" id="IPR003347">
    <property type="entry name" value="JmjC_dom"/>
</dbReference>
<dbReference type="InterPro" id="IPR046941">
    <property type="entry name" value="KDM6_GATAL_sf"/>
</dbReference>
<dbReference type="PANTHER" id="PTHR14017">
    <property type="entry name" value="LYSINE-SPECIFIC DEMETHYLASE"/>
    <property type="match status" value="1"/>
</dbReference>
<evidence type="ECO:0000256" key="12">
    <source>
        <dbReference type="ARBA" id="ARBA00034483"/>
    </source>
</evidence>
<dbReference type="GO" id="GO:0031490">
    <property type="term" value="F:chromatin DNA binding"/>
    <property type="evidence" value="ECO:0007669"/>
    <property type="project" value="TreeGrafter"/>
</dbReference>
<dbReference type="GO" id="GO:0044666">
    <property type="term" value="C:MLL3/4 complex"/>
    <property type="evidence" value="ECO:0007669"/>
    <property type="project" value="TreeGrafter"/>
</dbReference>
<dbReference type="RefSeq" id="XP_025049167.1">
    <property type="nucleotide sequence ID" value="XM_025193382.1"/>
</dbReference>
<proteinExistence type="inferred from homology"/>
<dbReference type="GeneID" id="102367730"/>
<evidence type="ECO:0000313" key="16">
    <source>
        <dbReference type="Proteomes" id="UP000189705"/>
    </source>
</evidence>
<dbReference type="InterPro" id="IPR048560">
    <property type="entry name" value="KDM6A_B-like_GATAL"/>
</dbReference>
<keyword evidence="16" id="KW-1185">Reference proteome</keyword>
<keyword evidence="5" id="KW-0479">Metal-binding</keyword>
<evidence type="ECO:0000256" key="10">
    <source>
        <dbReference type="ARBA" id="ARBA00023004"/>
    </source>
</evidence>
<keyword evidence="11" id="KW-0539">Nucleus</keyword>
<dbReference type="GO" id="GO:0046872">
    <property type="term" value="F:metal ion binding"/>
    <property type="evidence" value="ECO:0007669"/>
    <property type="project" value="UniProtKB-KW"/>
</dbReference>
<dbReference type="EC" id="1.14.11.68" evidence="13"/>
<evidence type="ECO:0000256" key="1">
    <source>
        <dbReference type="ARBA" id="ARBA00001954"/>
    </source>
</evidence>
<dbReference type="Gene3D" id="2.10.110.20">
    <property type="match status" value="1"/>
</dbReference>
<keyword evidence="6" id="KW-0862">Zinc</keyword>
<comment type="similarity">
    <text evidence="12">Belongs to the UTX family.</text>
</comment>
<evidence type="ECO:0000256" key="7">
    <source>
        <dbReference type="ARBA" id="ARBA00022853"/>
    </source>
</evidence>
<evidence type="ECO:0000313" key="17">
    <source>
        <dbReference type="RefSeq" id="XP_025049167.1"/>
    </source>
</evidence>
<dbReference type="AlphaFoldDB" id="A0A3Q0FPF7"/>
<dbReference type="Pfam" id="PF02373">
    <property type="entry name" value="JmjC"/>
    <property type="match status" value="1"/>
</dbReference>
<keyword evidence="9" id="KW-0560">Oxidoreductase</keyword>
<dbReference type="SUPFAM" id="SSF51197">
    <property type="entry name" value="Clavaminate synthase-like"/>
    <property type="match status" value="1"/>
</dbReference>
<dbReference type="FunFam" id="1.20.58.1370:FF:000001">
    <property type="entry name" value="lysine-specific demethylase 6A isoform X2"/>
    <property type="match status" value="1"/>
</dbReference>
<feature type="domain" description="JmjC" evidence="15">
    <location>
        <begin position="1"/>
        <end position="73"/>
    </location>
</feature>
<dbReference type="STRING" id="38654.A0A3Q0FPF7"/>
<evidence type="ECO:0000256" key="3">
    <source>
        <dbReference type="ARBA" id="ARBA00004123"/>
    </source>
</evidence>
<keyword evidence="10" id="KW-0408">Iron</keyword>
<dbReference type="InterPro" id="IPR048562">
    <property type="entry name" value="KDM6A_B-like_C-hel"/>
</dbReference>
<sequence>MNFLMGSWWPNLEDLYEANVPVYRFIQRPGDLVWINAGTVHWVQAIGWCNNIAWNVGPLTACQYKLAVERYEWNKLQSVKSIVPMVHLSWNMARNIKVSDPKLFEMIKYCLLRTLKQCQTLREALIAAGKEIVWHGRAKDEPAHYCSICEVEVFDLLFVTSESNSRKTYIVHCQDCARKISANLENFVVLEQYKMEDLMHVYDQFTLGKKIDGIEICGKSTIIYQNIPLSLQGLLQFIKTWL</sequence>
<evidence type="ECO:0000256" key="11">
    <source>
        <dbReference type="ARBA" id="ARBA00023242"/>
    </source>
</evidence>
<comment type="catalytic activity">
    <reaction evidence="14">
        <text>N(6),N(6),N(6)-trimethyl-L-lysyl(27)-[histone H3] + 2 2-oxoglutarate + 2 O2 = N(6)-methyl-L-lysyl(27)-[histone H3] + 2 formaldehyde + 2 succinate + 2 CO2</text>
        <dbReference type="Rhea" id="RHEA:60224"/>
        <dbReference type="Rhea" id="RHEA-COMP:15535"/>
        <dbReference type="Rhea" id="RHEA-COMP:15544"/>
        <dbReference type="ChEBI" id="CHEBI:15379"/>
        <dbReference type="ChEBI" id="CHEBI:16526"/>
        <dbReference type="ChEBI" id="CHEBI:16810"/>
        <dbReference type="ChEBI" id="CHEBI:16842"/>
        <dbReference type="ChEBI" id="CHEBI:30031"/>
        <dbReference type="ChEBI" id="CHEBI:61929"/>
        <dbReference type="ChEBI" id="CHEBI:61961"/>
        <dbReference type="EC" id="1.14.11.68"/>
    </reaction>
</comment>